<protein>
    <recommendedName>
        <fullName evidence="4">Anti-sigma factor</fullName>
    </recommendedName>
</protein>
<gene>
    <name evidence="2" type="ORF">MQE36_01460</name>
</gene>
<evidence type="ECO:0000313" key="2">
    <source>
        <dbReference type="EMBL" id="UNY99031.1"/>
    </source>
</evidence>
<name>A0ABY3YMH5_9FLAO</name>
<feature type="transmembrane region" description="Helical" evidence="1">
    <location>
        <begin position="50"/>
        <end position="70"/>
    </location>
</feature>
<dbReference type="EMBL" id="CP094326">
    <property type="protein sequence ID" value="UNY99031.1"/>
    <property type="molecule type" value="Genomic_DNA"/>
</dbReference>
<proteinExistence type="predicted"/>
<keyword evidence="1" id="KW-0812">Transmembrane</keyword>
<evidence type="ECO:0000313" key="3">
    <source>
        <dbReference type="Proteomes" id="UP000829476"/>
    </source>
</evidence>
<keyword evidence="1" id="KW-1133">Transmembrane helix</keyword>
<evidence type="ECO:0000256" key="1">
    <source>
        <dbReference type="SAM" id="Phobius"/>
    </source>
</evidence>
<keyword evidence="3" id="KW-1185">Reference proteome</keyword>
<organism evidence="2 3">
    <name type="scientific">Zhouia spongiae</name>
    <dbReference type="NCBI Taxonomy" id="2202721"/>
    <lineage>
        <taxon>Bacteria</taxon>
        <taxon>Pseudomonadati</taxon>
        <taxon>Bacteroidota</taxon>
        <taxon>Flavobacteriia</taxon>
        <taxon>Flavobacteriales</taxon>
        <taxon>Flavobacteriaceae</taxon>
        <taxon>Zhouia</taxon>
    </lineage>
</organism>
<accession>A0ABY3YMH5</accession>
<dbReference type="RefSeq" id="WP_242937433.1">
    <property type="nucleotide sequence ID" value="NZ_CP094326.1"/>
</dbReference>
<evidence type="ECO:0008006" key="4">
    <source>
        <dbReference type="Google" id="ProtNLM"/>
    </source>
</evidence>
<keyword evidence="1" id="KW-0472">Membrane</keyword>
<sequence length="181" mass="21347">MDDFEKNIKEQRALFDEYKADRSKLWKNIEAGLEQTKNSSKVMRLWQSRMFKVAATIVIVLGISGMIHIMSSAVTGRQSRVLNRELTAIDMHYNGLVARQIKLINSNTRLSPQEKKEFLSFMDELDEEYEMLKRELYKNLDSERVLEAIVINYKKRIELIENLLKQINSSKEMNNEHEYIL</sequence>
<reference evidence="2 3" key="1">
    <citation type="journal article" date="2018" name="Int. J. Syst. Evol. Microbiol.">
        <title>Zhouia spongiae sp. nov., isolated from a marine sponge.</title>
        <authorList>
            <person name="Zhuang L."/>
            <person name="Lin B."/>
            <person name="Qin F."/>
            <person name="Luo L."/>
        </authorList>
    </citation>
    <scope>NUCLEOTIDE SEQUENCE [LARGE SCALE GENOMIC DNA]</scope>
    <source>
        <strain evidence="2 3">HN-Y44</strain>
    </source>
</reference>
<dbReference type="Proteomes" id="UP000829476">
    <property type="component" value="Chromosome"/>
</dbReference>